<comment type="caution">
    <text evidence="1">The sequence shown here is derived from an EMBL/GenBank/DDBJ whole genome shotgun (WGS) entry which is preliminary data.</text>
</comment>
<dbReference type="Proteomes" id="UP001303760">
    <property type="component" value="Unassembled WGS sequence"/>
</dbReference>
<reference evidence="1" key="2">
    <citation type="submission" date="2023-05" db="EMBL/GenBank/DDBJ databases">
        <authorList>
            <consortium name="Lawrence Berkeley National Laboratory"/>
            <person name="Steindorff A."/>
            <person name="Hensen N."/>
            <person name="Bonometti L."/>
            <person name="Westerberg I."/>
            <person name="Brannstrom I.O."/>
            <person name="Guillou S."/>
            <person name="Cros-Aarteil S."/>
            <person name="Calhoun S."/>
            <person name="Haridas S."/>
            <person name="Kuo A."/>
            <person name="Mondo S."/>
            <person name="Pangilinan J."/>
            <person name="Riley R."/>
            <person name="Labutti K."/>
            <person name="Andreopoulos B."/>
            <person name="Lipzen A."/>
            <person name="Chen C."/>
            <person name="Yanf M."/>
            <person name="Daum C."/>
            <person name="Ng V."/>
            <person name="Clum A."/>
            <person name="Ohm R."/>
            <person name="Martin F."/>
            <person name="Silar P."/>
            <person name="Natvig D."/>
            <person name="Lalanne C."/>
            <person name="Gautier V."/>
            <person name="Ament-Velasquez S.L."/>
            <person name="Kruys A."/>
            <person name="Hutchinson M.I."/>
            <person name="Powell A.J."/>
            <person name="Barry K."/>
            <person name="Miller A.N."/>
            <person name="Grigoriev I.V."/>
            <person name="Debuchy R."/>
            <person name="Gladieux P."/>
            <person name="Thoren M.H."/>
            <person name="Johannesson H."/>
        </authorList>
    </citation>
    <scope>NUCLEOTIDE SEQUENCE</scope>
    <source>
        <strain evidence="1">CBS 532.94</strain>
    </source>
</reference>
<evidence type="ECO:0000313" key="1">
    <source>
        <dbReference type="EMBL" id="KAK4234675.1"/>
    </source>
</evidence>
<dbReference type="EMBL" id="MU860341">
    <property type="protein sequence ID" value="KAK4234675.1"/>
    <property type="molecule type" value="Genomic_DNA"/>
</dbReference>
<reference evidence="1" key="1">
    <citation type="journal article" date="2023" name="Mol. Phylogenet. Evol.">
        <title>Genome-scale phylogeny and comparative genomics of the fungal order Sordariales.</title>
        <authorList>
            <person name="Hensen N."/>
            <person name="Bonometti L."/>
            <person name="Westerberg I."/>
            <person name="Brannstrom I.O."/>
            <person name="Guillou S."/>
            <person name="Cros-Aarteil S."/>
            <person name="Calhoun S."/>
            <person name="Haridas S."/>
            <person name="Kuo A."/>
            <person name="Mondo S."/>
            <person name="Pangilinan J."/>
            <person name="Riley R."/>
            <person name="LaButti K."/>
            <person name="Andreopoulos B."/>
            <person name="Lipzen A."/>
            <person name="Chen C."/>
            <person name="Yan M."/>
            <person name="Daum C."/>
            <person name="Ng V."/>
            <person name="Clum A."/>
            <person name="Steindorff A."/>
            <person name="Ohm R.A."/>
            <person name="Martin F."/>
            <person name="Silar P."/>
            <person name="Natvig D.O."/>
            <person name="Lalanne C."/>
            <person name="Gautier V."/>
            <person name="Ament-Velasquez S.L."/>
            <person name="Kruys A."/>
            <person name="Hutchinson M.I."/>
            <person name="Powell A.J."/>
            <person name="Barry K."/>
            <person name="Miller A.N."/>
            <person name="Grigoriev I.V."/>
            <person name="Debuchy R."/>
            <person name="Gladieux P."/>
            <person name="Hiltunen Thoren M."/>
            <person name="Johannesson H."/>
        </authorList>
    </citation>
    <scope>NUCLEOTIDE SEQUENCE</scope>
    <source>
        <strain evidence="1">CBS 532.94</strain>
    </source>
</reference>
<name>A0AAN7C3Q5_9PEZI</name>
<sequence length="88" mass="9456">MAGAGDYRLLDCLGYIEVKGRDEGQEVDVVGFISLLPDWADEHGEAVTLHSILQESFDSENPGTVPACGRDLAWRGTSPTHSTPPPGF</sequence>
<dbReference type="AlphaFoldDB" id="A0AAN7C3Q5"/>
<evidence type="ECO:0000313" key="2">
    <source>
        <dbReference type="Proteomes" id="UP001303760"/>
    </source>
</evidence>
<keyword evidence="2" id="KW-1185">Reference proteome</keyword>
<protein>
    <submittedName>
        <fullName evidence="1">Uncharacterized protein</fullName>
    </submittedName>
</protein>
<organism evidence="1 2">
    <name type="scientific">Achaetomium macrosporum</name>
    <dbReference type="NCBI Taxonomy" id="79813"/>
    <lineage>
        <taxon>Eukaryota</taxon>
        <taxon>Fungi</taxon>
        <taxon>Dikarya</taxon>
        <taxon>Ascomycota</taxon>
        <taxon>Pezizomycotina</taxon>
        <taxon>Sordariomycetes</taxon>
        <taxon>Sordariomycetidae</taxon>
        <taxon>Sordariales</taxon>
        <taxon>Chaetomiaceae</taxon>
        <taxon>Achaetomium</taxon>
    </lineage>
</organism>
<proteinExistence type="predicted"/>
<accession>A0AAN7C3Q5</accession>
<gene>
    <name evidence="1" type="ORF">C8A03DRAFT_37547</name>
</gene>